<dbReference type="InterPro" id="IPR007139">
    <property type="entry name" value="DUF349"/>
</dbReference>
<accession>A0A077LWS6</accession>
<name>A0A077LWS6_9MICO</name>
<feature type="region of interest" description="Disordered" evidence="2">
    <location>
        <begin position="1"/>
        <end position="151"/>
    </location>
</feature>
<organism evidence="3 4">
    <name type="scientific">Nostocoides japonicum T1-X7</name>
    <dbReference type="NCBI Taxonomy" id="1194083"/>
    <lineage>
        <taxon>Bacteria</taxon>
        <taxon>Bacillati</taxon>
        <taxon>Actinomycetota</taxon>
        <taxon>Actinomycetes</taxon>
        <taxon>Micrococcales</taxon>
        <taxon>Intrasporangiaceae</taxon>
        <taxon>Nostocoides</taxon>
    </lineage>
</organism>
<dbReference type="Pfam" id="PF03993">
    <property type="entry name" value="DUF349"/>
    <property type="match status" value="3"/>
</dbReference>
<dbReference type="Proteomes" id="UP000035721">
    <property type="component" value="Unassembled WGS sequence"/>
</dbReference>
<evidence type="ECO:0000313" key="4">
    <source>
        <dbReference type="Proteomes" id="UP000035721"/>
    </source>
</evidence>
<feature type="compositionally biased region" description="Low complexity" evidence="2">
    <location>
        <begin position="66"/>
        <end position="110"/>
    </location>
</feature>
<keyword evidence="1" id="KW-0175">Coiled coil</keyword>
<dbReference type="EMBL" id="CAJB01000204">
    <property type="protein sequence ID" value="CCH78378.1"/>
    <property type="molecule type" value="Genomic_DNA"/>
</dbReference>
<dbReference type="RefSeq" id="WP_083454807.1">
    <property type="nucleotide sequence ID" value="NZ_HF570958.1"/>
</dbReference>
<protein>
    <recommendedName>
        <fullName evidence="5">ATPase involved in DNA repair</fullName>
    </recommendedName>
</protein>
<dbReference type="STRING" id="1194083.BN12_2820003"/>
<gene>
    <name evidence="3" type="ORF">BN12_2820003</name>
</gene>
<evidence type="ECO:0000256" key="2">
    <source>
        <dbReference type="SAM" id="MobiDB-lite"/>
    </source>
</evidence>
<feature type="coiled-coil region" evidence="1">
    <location>
        <begin position="473"/>
        <end position="530"/>
    </location>
</feature>
<feature type="compositionally biased region" description="Pro residues" evidence="2">
    <location>
        <begin position="111"/>
        <end position="124"/>
    </location>
</feature>
<evidence type="ECO:0000313" key="3">
    <source>
        <dbReference type="EMBL" id="CCH78378.1"/>
    </source>
</evidence>
<dbReference type="OrthoDB" id="5422202at2"/>
<feature type="compositionally biased region" description="Low complexity" evidence="2">
    <location>
        <begin position="125"/>
        <end position="143"/>
    </location>
</feature>
<proteinExistence type="predicted"/>
<dbReference type="AlphaFoldDB" id="A0A077LWS6"/>
<evidence type="ECO:0008006" key="5">
    <source>
        <dbReference type="Google" id="ProtNLM"/>
    </source>
</evidence>
<feature type="compositionally biased region" description="Low complexity" evidence="2">
    <location>
        <begin position="7"/>
        <end position="21"/>
    </location>
</feature>
<keyword evidence="4" id="KW-1185">Reference proteome</keyword>
<sequence>MSDQPDEATPTPAAPDVPEAVQDSPEGAQAPEDVSVPAAEPTPTEPVSEVTAADGADSSEGQTPSAEVPTPAVESAPEPSPASSAADGPDSPEGQTPSAEVPAPAAESAPSPTPAPKPGPPRIPTPAAIAKRVHPAPAAAAPAHSDSARFGRVDEATGTVYVTDGDGEREVGAYPGATPHEALQYFARKYDELAATVELLHQRLTATDVGAKDAAEALALLQEQTTEPAVVGDLAALHTRVTEVEALVERRREAEAAERAAARAAAVTEREALVAEAERIAGQPVERIQWRQSSERMRALLDEWKHHQRSGPKIDKPTENAMWQRFSHARNAFDKARRAHFAQLEVTQGDAKRTKEALVKEAEQLATSKDWGPTARAFKQLMDRWRQAGRAARSDDEALWQRFKAAQDAFFAAKDEVSAAEEAEFRANLEVKEALLAEAQALLPVKDLDAAKAALRTIQDKWERAGKVPRADVDRMERGMRAVESAVRDAEDARWKRSNPEVEARASSLVTQLETSLAALRDDLAKAEAAGNDRRVKEITAKVETQQAWLTQARKALA</sequence>
<evidence type="ECO:0000256" key="1">
    <source>
        <dbReference type="SAM" id="Coils"/>
    </source>
</evidence>
<comment type="caution">
    <text evidence="3">The sequence shown here is derived from an EMBL/GenBank/DDBJ whole genome shotgun (WGS) entry which is preliminary data.</text>
</comment>
<reference evidence="3 4" key="1">
    <citation type="journal article" date="2013" name="ISME J.">
        <title>A metabolic model for members of the genus Tetrasphaera involved in enhanced biological phosphorus removal.</title>
        <authorList>
            <person name="Kristiansen R."/>
            <person name="Nguyen H.T.T."/>
            <person name="Saunders A.M."/>
            <person name="Nielsen J.L."/>
            <person name="Wimmer R."/>
            <person name="Le V.Q."/>
            <person name="McIlroy S.J."/>
            <person name="Petrovski S."/>
            <person name="Seviour R.J."/>
            <person name="Calteau A."/>
            <person name="Nielsen K.L."/>
            <person name="Nielsen P.H."/>
        </authorList>
    </citation>
    <scope>NUCLEOTIDE SEQUENCE [LARGE SCALE GENOMIC DNA]</scope>
    <source>
        <strain evidence="3 4">T1-X7</strain>
    </source>
</reference>